<dbReference type="RefSeq" id="WP_226393336.1">
    <property type="nucleotide sequence ID" value="NZ_JADCKB010000022.1"/>
</dbReference>
<accession>A0A9D5R991</accession>
<name>A0A9D5R991_9FIRM</name>
<organism evidence="1 2">
    <name type="scientific">Ructibacterium gallinarum</name>
    <dbReference type="NCBI Taxonomy" id="2779355"/>
    <lineage>
        <taxon>Bacteria</taxon>
        <taxon>Bacillati</taxon>
        <taxon>Bacillota</taxon>
        <taxon>Clostridia</taxon>
        <taxon>Eubacteriales</taxon>
        <taxon>Oscillospiraceae</taxon>
        <taxon>Ructibacterium</taxon>
    </lineage>
</organism>
<evidence type="ECO:0000313" key="2">
    <source>
        <dbReference type="Proteomes" id="UP000806542"/>
    </source>
</evidence>
<protein>
    <submittedName>
        <fullName evidence="1">Uncharacterized protein</fullName>
    </submittedName>
</protein>
<sequence>MLRIEMLLRVKFNRAVDRHKDNISPGGYEMIMNGRSVQFDFCTSHADVSQYNPAIVDFTLNDADITAFPDFANVTEDDLNNISSITECYVYTGEAEETDLEPVSIKKLSFLIVFPSKVVKIAVPDRVIDAYNERFKIERVVIQMNELKQKPELFAKKAIHKGLDYVSRFLDMPIEDLAERSNDQLIAMIQSIAEQMPEEIFEQFLIELNGGKRRF</sequence>
<proteinExistence type="predicted"/>
<evidence type="ECO:0000313" key="1">
    <source>
        <dbReference type="EMBL" id="MBE5040782.1"/>
    </source>
</evidence>
<dbReference type="AlphaFoldDB" id="A0A9D5R991"/>
<comment type="caution">
    <text evidence="1">The sequence shown here is derived from an EMBL/GenBank/DDBJ whole genome shotgun (WGS) entry which is preliminary data.</text>
</comment>
<reference evidence="1" key="1">
    <citation type="submission" date="2020-10" db="EMBL/GenBank/DDBJ databases">
        <title>ChiBAC.</title>
        <authorList>
            <person name="Zenner C."/>
            <person name="Hitch T.C.A."/>
            <person name="Clavel T."/>
        </authorList>
    </citation>
    <scope>NUCLEOTIDE SEQUENCE</scope>
    <source>
        <strain evidence="1">DSM 107454</strain>
    </source>
</reference>
<keyword evidence="2" id="KW-1185">Reference proteome</keyword>
<dbReference type="Proteomes" id="UP000806542">
    <property type="component" value="Unassembled WGS sequence"/>
</dbReference>
<dbReference type="EMBL" id="JADCKB010000022">
    <property type="protein sequence ID" value="MBE5040782.1"/>
    <property type="molecule type" value="Genomic_DNA"/>
</dbReference>
<gene>
    <name evidence="1" type="ORF">INF28_09960</name>
</gene>